<gene>
    <name evidence="1" type="ORF">E2C01_030433</name>
</gene>
<organism evidence="1 2">
    <name type="scientific">Portunus trituberculatus</name>
    <name type="common">Swimming crab</name>
    <name type="synonym">Neptunus trituberculatus</name>
    <dbReference type="NCBI Taxonomy" id="210409"/>
    <lineage>
        <taxon>Eukaryota</taxon>
        <taxon>Metazoa</taxon>
        <taxon>Ecdysozoa</taxon>
        <taxon>Arthropoda</taxon>
        <taxon>Crustacea</taxon>
        <taxon>Multicrustacea</taxon>
        <taxon>Malacostraca</taxon>
        <taxon>Eumalacostraca</taxon>
        <taxon>Eucarida</taxon>
        <taxon>Decapoda</taxon>
        <taxon>Pleocyemata</taxon>
        <taxon>Brachyura</taxon>
        <taxon>Eubrachyura</taxon>
        <taxon>Portunoidea</taxon>
        <taxon>Portunidae</taxon>
        <taxon>Portuninae</taxon>
        <taxon>Portunus</taxon>
    </lineage>
</organism>
<evidence type="ECO:0000313" key="2">
    <source>
        <dbReference type="Proteomes" id="UP000324222"/>
    </source>
</evidence>
<accession>A0A5B7EQU1</accession>
<name>A0A5B7EQU1_PORTR</name>
<protein>
    <submittedName>
        <fullName evidence="1">Uncharacterized protein</fullName>
    </submittedName>
</protein>
<evidence type="ECO:0000313" key="1">
    <source>
        <dbReference type="EMBL" id="MPC36961.1"/>
    </source>
</evidence>
<keyword evidence="2" id="KW-1185">Reference proteome</keyword>
<sequence>MHLCGGVPRDGIETIGHNAEHDGKNCSSSTTTATTSITTTTTSIITIAAAPSPTSNSFFCYSTFTSLSSSSTFPFSFIFLTSSSCYSSTFSTPPSPPFPLRHLPTPYPPFSSSSAPFSSFPALPVSSLRSSPSALSPPVIDDETPNRISFTAIHFFNSFIRRVSFYDTGDFFQPHCRSSISLAIFPRLHFSSSYLPYPSP</sequence>
<proteinExistence type="predicted"/>
<dbReference type="AlphaFoldDB" id="A0A5B7EQU1"/>
<dbReference type="Proteomes" id="UP000324222">
    <property type="component" value="Unassembled WGS sequence"/>
</dbReference>
<reference evidence="1 2" key="1">
    <citation type="submission" date="2019-05" db="EMBL/GenBank/DDBJ databases">
        <title>Another draft genome of Portunus trituberculatus and its Hox gene families provides insights of decapod evolution.</title>
        <authorList>
            <person name="Jeong J.-H."/>
            <person name="Song I."/>
            <person name="Kim S."/>
            <person name="Choi T."/>
            <person name="Kim D."/>
            <person name="Ryu S."/>
            <person name="Kim W."/>
        </authorList>
    </citation>
    <scope>NUCLEOTIDE SEQUENCE [LARGE SCALE GENOMIC DNA]</scope>
    <source>
        <tissue evidence="1">Muscle</tissue>
    </source>
</reference>
<dbReference type="EMBL" id="VSRR010003645">
    <property type="protein sequence ID" value="MPC36961.1"/>
    <property type="molecule type" value="Genomic_DNA"/>
</dbReference>
<comment type="caution">
    <text evidence="1">The sequence shown here is derived from an EMBL/GenBank/DDBJ whole genome shotgun (WGS) entry which is preliminary data.</text>
</comment>